<name>A0A5J6J8D7_STRVI</name>
<sequence length="163" mass="18086">MTSGRLSTMRDCRRYVRSLRLDPYSSAHELCDQISSARGRPIRVVEARLPVPGPMGVWVCRTDDDVVIVQDLAVGAHRDHIVLHELAHILCEHEGERYRHDEPALSALGGLPEGGAVVRFRSVHDSAAEREAELLAAAFAEFAIDDRAEAKVSWDVQRYFGGA</sequence>
<keyword evidence="2" id="KW-1185">Reference proteome</keyword>
<evidence type="ECO:0000313" key="2">
    <source>
        <dbReference type="Proteomes" id="UP000325563"/>
    </source>
</evidence>
<dbReference type="GeneID" id="95610534"/>
<dbReference type="Proteomes" id="UP000325563">
    <property type="component" value="Chromosome"/>
</dbReference>
<evidence type="ECO:0008006" key="3">
    <source>
        <dbReference type="Google" id="ProtNLM"/>
    </source>
</evidence>
<gene>
    <name evidence="1" type="ORF">CP980_08140</name>
</gene>
<evidence type="ECO:0000313" key="1">
    <source>
        <dbReference type="EMBL" id="QEV45034.1"/>
    </source>
</evidence>
<proteinExistence type="predicted"/>
<dbReference type="KEGG" id="svn:CP980_08140"/>
<dbReference type="EMBL" id="CP023692">
    <property type="protein sequence ID" value="QEV45034.1"/>
    <property type="molecule type" value="Genomic_DNA"/>
</dbReference>
<reference evidence="1 2" key="1">
    <citation type="submission" date="2017-09" db="EMBL/GenBank/DDBJ databases">
        <authorList>
            <person name="Lee N."/>
            <person name="Cho B.-K."/>
        </authorList>
    </citation>
    <scope>NUCLEOTIDE SEQUENCE [LARGE SCALE GENOMIC DNA]</scope>
    <source>
        <strain evidence="1 2">ATCC 27476</strain>
    </source>
</reference>
<accession>A0A5J6J8D7</accession>
<protein>
    <recommendedName>
        <fullName evidence="3">ImmA/IrrE family metallo-endopeptidase</fullName>
    </recommendedName>
</protein>
<dbReference type="AlphaFoldDB" id="A0A5J6J8D7"/>
<dbReference type="RefSeq" id="WP_132759153.1">
    <property type="nucleotide sequence ID" value="NZ_BNBW01000009.1"/>
</dbReference>
<organism evidence="1 2">
    <name type="scientific">Streptomyces vinaceus</name>
    <dbReference type="NCBI Taxonomy" id="1960"/>
    <lineage>
        <taxon>Bacteria</taxon>
        <taxon>Bacillati</taxon>
        <taxon>Actinomycetota</taxon>
        <taxon>Actinomycetes</taxon>
        <taxon>Kitasatosporales</taxon>
        <taxon>Streptomycetaceae</taxon>
        <taxon>Streptomyces</taxon>
    </lineage>
</organism>